<organism evidence="4 5">
    <name type="scientific">Henriciella pelagia</name>
    <dbReference type="NCBI Taxonomy" id="1977912"/>
    <lineage>
        <taxon>Bacteria</taxon>
        <taxon>Pseudomonadati</taxon>
        <taxon>Pseudomonadota</taxon>
        <taxon>Alphaproteobacteria</taxon>
        <taxon>Hyphomonadales</taxon>
        <taxon>Hyphomonadaceae</taxon>
        <taxon>Henriciella</taxon>
    </lineage>
</organism>
<keyword evidence="5" id="KW-1185">Reference proteome</keyword>
<comment type="caution">
    <text evidence="4">The sequence shown here is derived from an EMBL/GenBank/DDBJ whole genome shotgun (WGS) entry which is preliminary data.</text>
</comment>
<dbReference type="InterPro" id="IPR016181">
    <property type="entry name" value="Acyl_CoA_acyltransferase"/>
</dbReference>
<dbReference type="Pfam" id="PF00583">
    <property type="entry name" value="Acetyltransf_1"/>
    <property type="match status" value="1"/>
</dbReference>
<dbReference type="EMBL" id="BMKF01000001">
    <property type="protein sequence ID" value="GGB61162.1"/>
    <property type="molecule type" value="Genomic_DNA"/>
</dbReference>
<dbReference type="CDD" id="cd04301">
    <property type="entry name" value="NAT_SF"/>
    <property type="match status" value="1"/>
</dbReference>
<dbReference type="RefSeq" id="WP_084393561.1">
    <property type="nucleotide sequence ID" value="NZ_BMKF01000001.1"/>
</dbReference>
<dbReference type="InterPro" id="IPR000182">
    <property type="entry name" value="GNAT_dom"/>
</dbReference>
<keyword evidence="2" id="KW-0012">Acyltransferase</keyword>
<dbReference type="Gene3D" id="3.40.630.30">
    <property type="match status" value="1"/>
</dbReference>
<evidence type="ECO:0000313" key="5">
    <source>
        <dbReference type="Proteomes" id="UP000628854"/>
    </source>
</evidence>
<dbReference type="PANTHER" id="PTHR43877:SF2">
    <property type="entry name" value="AMINOALKYLPHOSPHONATE N-ACETYLTRANSFERASE-RELATED"/>
    <property type="match status" value="1"/>
</dbReference>
<evidence type="ECO:0000256" key="2">
    <source>
        <dbReference type="ARBA" id="ARBA00023315"/>
    </source>
</evidence>
<keyword evidence="1" id="KW-0808">Transferase</keyword>
<dbReference type="Proteomes" id="UP000628854">
    <property type="component" value="Unassembled WGS sequence"/>
</dbReference>
<dbReference type="PANTHER" id="PTHR43877">
    <property type="entry name" value="AMINOALKYLPHOSPHONATE N-ACETYLTRANSFERASE-RELATED-RELATED"/>
    <property type="match status" value="1"/>
</dbReference>
<name>A0ABQ1J6H4_9PROT</name>
<dbReference type="InterPro" id="IPR050832">
    <property type="entry name" value="Bact_Acetyltransf"/>
</dbReference>
<gene>
    <name evidence="4" type="ORF">GCM10011503_07150</name>
</gene>
<accession>A0ABQ1J6H4</accession>
<protein>
    <recommendedName>
        <fullName evidence="3">N-acetyltransferase domain-containing protein</fullName>
    </recommendedName>
</protein>
<evidence type="ECO:0000256" key="1">
    <source>
        <dbReference type="ARBA" id="ARBA00022679"/>
    </source>
</evidence>
<feature type="domain" description="N-acetyltransferase" evidence="3">
    <location>
        <begin position="3"/>
        <end position="155"/>
    </location>
</feature>
<reference evidence="5" key="1">
    <citation type="journal article" date="2019" name="Int. J. Syst. Evol. Microbiol.">
        <title>The Global Catalogue of Microorganisms (GCM) 10K type strain sequencing project: providing services to taxonomists for standard genome sequencing and annotation.</title>
        <authorList>
            <consortium name="The Broad Institute Genomics Platform"/>
            <consortium name="The Broad Institute Genome Sequencing Center for Infectious Disease"/>
            <person name="Wu L."/>
            <person name="Ma J."/>
        </authorList>
    </citation>
    <scope>NUCLEOTIDE SEQUENCE [LARGE SCALE GENOMIC DNA]</scope>
    <source>
        <strain evidence="5">CGMCC 1.15928</strain>
    </source>
</reference>
<evidence type="ECO:0000313" key="4">
    <source>
        <dbReference type="EMBL" id="GGB61162.1"/>
    </source>
</evidence>
<dbReference type="PROSITE" id="PS51186">
    <property type="entry name" value="GNAT"/>
    <property type="match status" value="1"/>
</dbReference>
<dbReference type="SUPFAM" id="SSF55729">
    <property type="entry name" value="Acyl-CoA N-acyltransferases (Nat)"/>
    <property type="match status" value="1"/>
</dbReference>
<evidence type="ECO:0000259" key="3">
    <source>
        <dbReference type="PROSITE" id="PS51186"/>
    </source>
</evidence>
<proteinExistence type="predicted"/>
<sequence length="155" mass="17550">MPVIIRPATRDDLPTLLRFEQGIISAERPYDALLKPDPISYYNIGEMIDAPDAIVMVAEIDGELVASGYAKKRRSRHYTSPDWHAFLGFMFVAPDHRGKGLNRLIVEALTGWARDQGLTEIRLTVYPGNDPALRAYEKQGFQPYLTEMRLGLEDD</sequence>